<protein>
    <recommendedName>
        <fullName evidence="1 3">Biotin carboxyl carrier protein of acetyl-CoA carboxylase</fullName>
    </recommendedName>
</protein>
<keyword evidence="7" id="KW-1185">Reference proteome</keyword>
<evidence type="ECO:0000259" key="5">
    <source>
        <dbReference type="Pfam" id="PF00364"/>
    </source>
</evidence>
<dbReference type="InterPro" id="IPR001249">
    <property type="entry name" value="AcCoA_biotinCC"/>
</dbReference>
<dbReference type="PANTHER" id="PTHR45266">
    <property type="entry name" value="OXALOACETATE DECARBOXYLASE ALPHA CHAIN"/>
    <property type="match status" value="1"/>
</dbReference>
<keyword evidence="3" id="KW-0443">Lipid metabolism</keyword>
<dbReference type="InterPro" id="IPR000089">
    <property type="entry name" value="Biotin_lipoyl"/>
</dbReference>
<dbReference type="Gene3D" id="2.40.50.100">
    <property type="match status" value="1"/>
</dbReference>
<keyword evidence="3" id="KW-0444">Lipid biosynthesis</keyword>
<comment type="function">
    <text evidence="3">This protein is a component of the acetyl coenzyme A carboxylase complex; first, biotin carboxylase catalyzes the carboxylation of the carrier protein and then the transcarboxylase transfers the carboxyl group to form malonyl-CoA.</text>
</comment>
<evidence type="ECO:0000256" key="2">
    <source>
        <dbReference type="ARBA" id="ARBA00023267"/>
    </source>
</evidence>
<dbReference type="RefSeq" id="WP_137633798.1">
    <property type="nucleotide sequence ID" value="NZ_BJDL01000001.1"/>
</dbReference>
<evidence type="ECO:0000256" key="1">
    <source>
        <dbReference type="ARBA" id="ARBA00017562"/>
    </source>
</evidence>
<feature type="compositionally biased region" description="Low complexity" evidence="4">
    <location>
        <begin position="54"/>
        <end position="65"/>
    </location>
</feature>
<dbReference type="CDD" id="cd06850">
    <property type="entry name" value="biotinyl_domain"/>
    <property type="match status" value="1"/>
</dbReference>
<sequence length="178" mass="19024">MELDQIYQLMDKFEQSSLTSFEYRDKDFEIQLGKKGKAHAVTSAPAQPAPIPNAPAASQAPVTPQPTVASVATSVAPTATPTPVSAAPLDEIDPKQCVTAPVVGIYYQAHSSEEPPYVTVGDHVSVGQQVGLIQAMQMMRPVVAKQSGQVKRFLVKNGDDVNFGQPLIELVPDNLGEI</sequence>
<keyword evidence="2 3" id="KW-0092">Biotin</keyword>
<keyword evidence="3" id="KW-0275">Fatty acid biosynthesis</keyword>
<organism evidence="6 7">
    <name type="scientific">Lactiplantibacillus songbeiensis</name>
    <dbReference type="NCBI Taxonomy" id="2559920"/>
    <lineage>
        <taxon>Bacteria</taxon>
        <taxon>Bacillati</taxon>
        <taxon>Bacillota</taxon>
        <taxon>Bacilli</taxon>
        <taxon>Lactobacillales</taxon>
        <taxon>Lactobacillaceae</taxon>
        <taxon>Lactiplantibacillus</taxon>
    </lineage>
</organism>
<comment type="pathway">
    <text evidence="3">Lipid metabolism; fatty acid biosynthesis.</text>
</comment>
<evidence type="ECO:0000313" key="7">
    <source>
        <dbReference type="Proteomes" id="UP001597188"/>
    </source>
</evidence>
<feature type="domain" description="Lipoyl-binding" evidence="5">
    <location>
        <begin position="98"/>
        <end position="170"/>
    </location>
</feature>
<accession>A0ABW4C013</accession>
<dbReference type="InterPro" id="IPR050709">
    <property type="entry name" value="Biotin_Carboxyl_Carrier/Decarb"/>
</dbReference>
<comment type="caution">
    <text evidence="6">The sequence shown here is derived from an EMBL/GenBank/DDBJ whole genome shotgun (WGS) entry which is preliminary data.</text>
</comment>
<evidence type="ECO:0000256" key="3">
    <source>
        <dbReference type="RuleBase" id="RU364072"/>
    </source>
</evidence>
<dbReference type="PANTHER" id="PTHR45266:SF3">
    <property type="entry name" value="OXALOACETATE DECARBOXYLASE ALPHA CHAIN"/>
    <property type="match status" value="1"/>
</dbReference>
<dbReference type="SUPFAM" id="SSF51230">
    <property type="entry name" value="Single hybrid motif"/>
    <property type="match status" value="1"/>
</dbReference>
<dbReference type="Proteomes" id="UP001597188">
    <property type="component" value="Unassembled WGS sequence"/>
</dbReference>
<reference evidence="7" key="1">
    <citation type="journal article" date="2019" name="Int. J. Syst. Evol. Microbiol.">
        <title>The Global Catalogue of Microorganisms (GCM) 10K type strain sequencing project: providing services to taxonomists for standard genome sequencing and annotation.</title>
        <authorList>
            <consortium name="The Broad Institute Genomics Platform"/>
            <consortium name="The Broad Institute Genome Sequencing Center for Infectious Disease"/>
            <person name="Wu L."/>
            <person name="Ma J."/>
        </authorList>
    </citation>
    <scope>NUCLEOTIDE SEQUENCE [LARGE SCALE GENOMIC DNA]</scope>
    <source>
        <strain evidence="7">CCM 8931</strain>
    </source>
</reference>
<gene>
    <name evidence="6" type="ORF">ACFQ5L_06205</name>
</gene>
<keyword evidence="3" id="KW-0276">Fatty acid metabolism</keyword>
<dbReference type="EMBL" id="JBHTOJ010000014">
    <property type="protein sequence ID" value="MFD1420541.1"/>
    <property type="molecule type" value="Genomic_DNA"/>
</dbReference>
<dbReference type="Pfam" id="PF00364">
    <property type="entry name" value="Biotin_lipoyl"/>
    <property type="match status" value="1"/>
</dbReference>
<feature type="region of interest" description="Disordered" evidence="4">
    <location>
        <begin position="39"/>
        <end position="65"/>
    </location>
</feature>
<proteinExistence type="predicted"/>
<evidence type="ECO:0000256" key="4">
    <source>
        <dbReference type="SAM" id="MobiDB-lite"/>
    </source>
</evidence>
<dbReference type="PRINTS" id="PR01071">
    <property type="entry name" value="ACOABIOTINCC"/>
</dbReference>
<dbReference type="InterPro" id="IPR011053">
    <property type="entry name" value="Single_hybrid_motif"/>
</dbReference>
<evidence type="ECO:0000313" key="6">
    <source>
        <dbReference type="EMBL" id="MFD1420541.1"/>
    </source>
</evidence>
<name>A0ABW4C013_9LACO</name>